<comment type="caution">
    <text evidence="3">The sequence shown here is derived from an EMBL/GenBank/DDBJ whole genome shotgun (WGS) entry which is preliminary data.</text>
</comment>
<reference evidence="3" key="1">
    <citation type="submission" date="2022-03" db="EMBL/GenBank/DDBJ databases">
        <title>De novo assembled genomes of Belliella spp. (Cyclobacteriaceae) strains.</title>
        <authorList>
            <person name="Szabo A."/>
            <person name="Korponai K."/>
            <person name="Felfoldi T."/>
        </authorList>
    </citation>
    <scope>NUCLEOTIDE SEQUENCE</scope>
    <source>
        <strain evidence="3">DSM 111903</strain>
    </source>
</reference>
<feature type="coiled-coil region" evidence="1">
    <location>
        <begin position="3"/>
        <end position="34"/>
    </location>
</feature>
<protein>
    <submittedName>
        <fullName evidence="3">Uncharacterized protein</fullName>
    </submittedName>
</protein>
<keyword evidence="2" id="KW-0472">Membrane</keyword>
<evidence type="ECO:0000256" key="1">
    <source>
        <dbReference type="SAM" id="Coils"/>
    </source>
</evidence>
<feature type="transmembrane region" description="Helical" evidence="2">
    <location>
        <begin position="71"/>
        <end position="90"/>
    </location>
</feature>
<evidence type="ECO:0000313" key="3">
    <source>
        <dbReference type="EMBL" id="MCH7415257.1"/>
    </source>
</evidence>
<keyword evidence="2" id="KW-0812">Transmembrane</keyword>
<proteinExistence type="predicted"/>
<dbReference type="RefSeq" id="WP_241414148.1">
    <property type="nucleotide sequence ID" value="NZ_JAKZGO010000019.1"/>
</dbReference>
<feature type="transmembrane region" description="Helical" evidence="2">
    <location>
        <begin position="45"/>
        <end position="65"/>
    </location>
</feature>
<keyword evidence="2" id="KW-1133">Transmembrane helix</keyword>
<evidence type="ECO:0000256" key="2">
    <source>
        <dbReference type="SAM" id="Phobius"/>
    </source>
</evidence>
<gene>
    <name evidence="3" type="ORF">MM213_17285</name>
</gene>
<sequence length="197" mass="22663">MELEEMKNTWQSLSKRVEKQELQTNQILEKLKQEKYQSKLNKIGYSEYVGTIVCYIGAAYLTMNFTKVDSLTMQIFAIIAIVLLFVLPVISLKSLQAVRNVNIPSMAYIDAIEDFAHRKIKFQRLQKLNVSLGLFLMLVAVPVLSSIQGKAIAQVPHFWTLIFPVSIIFFLVFAMWVLKSYNKILKETEKILSDIHS</sequence>
<dbReference type="Proteomes" id="UP001165430">
    <property type="component" value="Unassembled WGS sequence"/>
</dbReference>
<dbReference type="EMBL" id="JAKZGO010000019">
    <property type="protein sequence ID" value="MCH7415257.1"/>
    <property type="molecule type" value="Genomic_DNA"/>
</dbReference>
<evidence type="ECO:0000313" key="4">
    <source>
        <dbReference type="Proteomes" id="UP001165430"/>
    </source>
</evidence>
<accession>A0ABS9VFP4</accession>
<name>A0ABS9VFP4_9BACT</name>
<feature type="transmembrane region" description="Helical" evidence="2">
    <location>
        <begin position="128"/>
        <end position="147"/>
    </location>
</feature>
<organism evidence="3 4">
    <name type="scientific">Belliella alkalica</name>
    <dbReference type="NCBI Taxonomy" id="1730871"/>
    <lineage>
        <taxon>Bacteria</taxon>
        <taxon>Pseudomonadati</taxon>
        <taxon>Bacteroidota</taxon>
        <taxon>Cytophagia</taxon>
        <taxon>Cytophagales</taxon>
        <taxon>Cyclobacteriaceae</taxon>
        <taxon>Belliella</taxon>
    </lineage>
</organism>
<keyword evidence="4" id="KW-1185">Reference proteome</keyword>
<feature type="transmembrane region" description="Helical" evidence="2">
    <location>
        <begin position="159"/>
        <end position="178"/>
    </location>
</feature>
<keyword evidence="1" id="KW-0175">Coiled coil</keyword>